<dbReference type="EMBL" id="BSSV01000006">
    <property type="protein sequence ID" value="GLX86344.1"/>
    <property type="molecule type" value="Genomic_DNA"/>
</dbReference>
<dbReference type="Proteomes" id="UP001157134">
    <property type="component" value="Unassembled WGS sequence"/>
</dbReference>
<sequence>MPKTNWKREVPQNLAKALQLTKEHGIREKGMSVERIGDHLGTTGDLIYKWIGTNKMPINKIIPFEQVCGINFITQYLAHSQGYLLVKAPSGHRAEHKELNELQLFMTKVSGYLIQATEGSCDPQVAIDAIKVLMQDLAYQQKNVAEHTQPQTAFELSENCNENA</sequence>
<protein>
    <recommendedName>
        <fullName evidence="3">XRE family transcriptional regulator</fullName>
    </recommendedName>
</protein>
<evidence type="ECO:0000313" key="1">
    <source>
        <dbReference type="EMBL" id="GLX86344.1"/>
    </source>
</evidence>
<accession>A0ABQ6HFZ1</accession>
<dbReference type="RefSeq" id="WP_284299307.1">
    <property type="nucleotide sequence ID" value="NZ_BSSV01000006.1"/>
</dbReference>
<evidence type="ECO:0008006" key="3">
    <source>
        <dbReference type="Google" id="ProtNLM"/>
    </source>
</evidence>
<organism evidence="1 2">
    <name type="scientific">Thalassotalea loyana</name>
    <dbReference type="NCBI Taxonomy" id="280483"/>
    <lineage>
        <taxon>Bacteria</taxon>
        <taxon>Pseudomonadati</taxon>
        <taxon>Pseudomonadota</taxon>
        <taxon>Gammaproteobacteria</taxon>
        <taxon>Alteromonadales</taxon>
        <taxon>Colwelliaceae</taxon>
        <taxon>Thalassotalea</taxon>
    </lineage>
</organism>
<proteinExistence type="predicted"/>
<comment type="caution">
    <text evidence="1">The sequence shown here is derived from an EMBL/GenBank/DDBJ whole genome shotgun (WGS) entry which is preliminary data.</text>
</comment>
<evidence type="ECO:0000313" key="2">
    <source>
        <dbReference type="Proteomes" id="UP001157134"/>
    </source>
</evidence>
<keyword evidence="2" id="KW-1185">Reference proteome</keyword>
<gene>
    <name evidence="1" type="ORF">tloyanaT_25970</name>
</gene>
<name>A0ABQ6HFZ1_9GAMM</name>
<reference evidence="1 2" key="1">
    <citation type="submission" date="2023-03" db="EMBL/GenBank/DDBJ databases">
        <title>Thalassotalea loyana LMG 22536T draft genome sequence.</title>
        <authorList>
            <person name="Sawabe T."/>
        </authorList>
    </citation>
    <scope>NUCLEOTIDE SEQUENCE [LARGE SCALE GENOMIC DNA]</scope>
    <source>
        <strain evidence="1 2">LMG 22536</strain>
    </source>
</reference>